<keyword evidence="1" id="KW-0732">Signal</keyword>
<keyword evidence="3" id="KW-1185">Reference proteome</keyword>
<dbReference type="EMBL" id="CP094534">
    <property type="protein sequence ID" value="UOE35583.1"/>
    <property type="molecule type" value="Genomic_DNA"/>
</dbReference>
<dbReference type="InterPro" id="IPR026444">
    <property type="entry name" value="Secre_tail"/>
</dbReference>
<dbReference type="InterPro" id="IPR052918">
    <property type="entry name" value="Motility_Chemotaxis_Reg"/>
</dbReference>
<dbReference type="Proteomes" id="UP000831390">
    <property type="component" value="Chromosome"/>
</dbReference>
<protein>
    <submittedName>
        <fullName evidence="2">T9SS type A sorting domain-containing protein</fullName>
    </submittedName>
</protein>
<feature type="signal peptide" evidence="1">
    <location>
        <begin position="1"/>
        <end position="27"/>
    </location>
</feature>
<accession>A0ABY4B8V4</accession>
<name>A0ABY4B8V4_9BACT</name>
<dbReference type="PANTHER" id="PTHR35580:SF1">
    <property type="entry name" value="PHYTASE-LIKE DOMAIN-CONTAINING PROTEIN"/>
    <property type="match status" value="1"/>
</dbReference>
<evidence type="ECO:0000313" key="3">
    <source>
        <dbReference type="Proteomes" id="UP000831390"/>
    </source>
</evidence>
<dbReference type="RefSeq" id="WP_243517908.1">
    <property type="nucleotide sequence ID" value="NZ_CP094534.1"/>
</dbReference>
<evidence type="ECO:0000256" key="1">
    <source>
        <dbReference type="SAM" id="SignalP"/>
    </source>
</evidence>
<dbReference type="NCBIfam" id="TIGR04183">
    <property type="entry name" value="Por_Secre_tail"/>
    <property type="match status" value="1"/>
</dbReference>
<dbReference type="PANTHER" id="PTHR35580">
    <property type="entry name" value="CELL SURFACE GLYCOPROTEIN (S-LAYER PROTEIN)-LIKE PROTEIN"/>
    <property type="match status" value="1"/>
</dbReference>
<organism evidence="2 3">
    <name type="scientific">Hymenobacter monticola</name>
    <dbReference type="NCBI Taxonomy" id="1705399"/>
    <lineage>
        <taxon>Bacteria</taxon>
        <taxon>Pseudomonadati</taxon>
        <taxon>Bacteroidota</taxon>
        <taxon>Cytophagia</taxon>
        <taxon>Cytophagales</taxon>
        <taxon>Hymenobacteraceae</taxon>
        <taxon>Hymenobacter</taxon>
    </lineage>
</organism>
<feature type="chain" id="PRO_5046957831" evidence="1">
    <location>
        <begin position="28"/>
        <end position="562"/>
    </location>
</feature>
<gene>
    <name evidence="2" type="ORF">MTP16_08000</name>
</gene>
<sequence>MQTSTSFFYGASLAVLAALSSAGLAQAQTAPPAWSWANAVTSASATFLSGMTTDAAGNTYIAGSLQSDPVTVAPGTVLTSLAASDAYVAKYSASGSLLWTRQLTGSGNEKIERCVTDAAGNVYLTGWFSGSIQLGGLSLTPGTGVTVTFMASLDAQGQPRWLREVSRNGPSVQDVGVDAAGNLYLSGTFAGSNPNVAVGGIPLSAPGTISIFLAKFNSQGVVQWAQHGGGIPFTGSTISYFGHTLTVSPAGDAYLSWTIPATAGGFGTVPPAAGYGDDDVTLVRYNTQGVAQWQKRYGSASFDNAGTPALDGNGHLLVPMTFSSGGPATVDAQTLTGTGQRYGALLQLDAGTGNLQWVQRLESSTSVHFRAVAADAAGNSYVAGHFVGTAQTGSQPLSSSGGSSDVLVASYSAQGTPRWFQKSNSAQLEAATFIALSASNELSVGGTFTQQSQFGNTTLTSGGAAATSNAFVAHLSALPTATQAARPLALGFFPNPATHLVRVPSLPAGTPVQLLDALGRVARETRVSAASEVSVLGLAPGLYTLHATDKQGQQYAARVAVE</sequence>
<proteinExistence type="predicted"/>
<evidence type="ECO:0000313" key="2">
    <source>
        <dbReference type="EMBL" id="UOE35583.1"/>
    </source>
</evidence>
<reference evidence="2 3" key="1">
    <citation type="submission" date="2022-03" db="EMBL/GenBank/DDBJ databases">
        <title>Hymenobactersp. isolated from the air.</title>
        <authorList>
            <person name="Won M."/>
            <person name="Kwon S.-W."/>
        </authorList>
    </citation>
    <scope>NUCLEOTIDE SEQUENCE [LARGE SCALE GENOMIC DNA]</scope>
    <source>
        <strain evidence="2 3">KACC 22596</strain>
    </source>
</reference>